<accession>A0A9P7K2K3</accession>
<comment type="caution">
    <text evidence="2">The sequence shown here is derived from an EMBL/GenBank/DDBJ whole genome shotgun (WGS) entry which is preliminary data.</text>
</comment>
<feature type="domain" description="HAT C-terminal dimerisation" evidence="1">
    <location>
        <begin position="24"/>
        <end position="95"/>
    </location>
</feature>
<organism evidence="2 3">
    <name type="scientific">Sphagnurus paluster</name>
    <dbReference type="NCBI Taxonomy" id="117069"/>
    <lineage>
        <taxon>Eukaryota</taxon>
        <taxon>Fungi</taxon>
        <taxon>Dikarya</taxon>
        <taxon>Basidiomycota</taxon>
        <taxon>Agaricomycotina</taxon>
        <taxon>Agaricomycetes</taxon>
        <taxon>Agaricomycetidae</taxon>
        <taxon>Agaricales</taxon>
        <taxon>Tricholomatineae</taxon>
        <taxon>Lyophyllaceae</taxon>
        <taxon>Sphagnurus</taxon>
    </lineage>
</organism>
<evidence type="ECO:0000259" key="1">
    <source>
        <dbReference type="Pfam" id="PF05699"/>
    </source>
</evidence>
<name>A0A9P7K2K3_9AGAR</name>
<reference evidence="2" key="1">
    <citation type="submission" date="2021-02" db="EMBL/GenBank/DDBJ databases">
        <authorList>
            <person name="Nieuwenhuis M."/>
            <person name="Van De Peppel L.J.J."/>
        </authorList>
    </citation>
    <scope>NUCLEOTIDE SEQUENCE</scope>
    <source>
        <strain evidence="2">D49</strain>
    </source>
</reference>
<dbReference type="Pfam" id="PF05699">
    <property type="entry name" value="Dimer_Tnp_hAT"/>
    <property type="match status" value="1"/>
</dbReference>
<evidence type="ECO:0000313" key="3">
    <source>
        <dbReference type="Proteomes" id="UP000717328"/>
    </source>
</evidence>
<dbReference type="InterPro" id="IPR012337">
    <property type="entry name" value="RNaseH-like_sf"/>
</dbReference>
<keyword evidence="3" id="KW-1185">Reference proteome</keyword>
<dbReference type="OrthoDB" id="3262464at2759"/>
<reference evidence="2" key="2">
    <citation type="submission" date="2021-10" db="EMBL/GenBank/DDBJ databases">
        <title>Phylogenomics reveals ancestral predisposition of the termite-cultivated fungus Termitomyces towards a domesticated lifestyle.</title>
        <authorList>
            <person name="Auxier B."/>
            <person name="Grum-Grzhimaylo A."/>
            <person name="Cardenas M.E."/>
            <person name="Lodge J.D."/>
            <person name="Laessoe T."/>
            <person name="Pedersen O."/>
            <person name="Smith M.E."/>
            <person name="Kuyper T.W."/>
            <person name="Franco-Molano E.A."/>
            <person name="Baroni T.J."/>
            <person name="Aanen D.K."/>
        </authorList>
    </citation>
    <scope>NUCLEOTIDE SEQUENCE</scope>
    <source>
        <strain evidence="2">D49</strain>
    </source>
</reference>
<feature type="non-terminal residue" evidence="2">
    <location>
        <position position="1"/>
    </location>
</feature>
<evidence type="ECO:0000313" key="2">
    <source>
        <dbReference type="EMBL" id="KAG5634050.1"/>
    </source>
</evidence>
<proteinExistence type="predicted"/>
<dbReference type="Proteomes" id="UP000717328">
    <property type="component" value="Unassembled WGS sequence"/>
</dbReference>
<dbReference type="InterPro" id="IPR008906">
    <property type="entry name" value="HATC_C_dom"/>
</dbReference>
<gene>
    <name evidence="2" type="ORF">H0H81_003615</name>
</gene>
<dbReference type="EMBL" id="JABCKI010006681">
    <property type="protein sequence ID" value="KAG5634050.1"/>
    <property type="molecule type" value="Genomic_DNA"/>
</dbReference>
<dbReference type="GO" id="GO:0046983">
    <property type="term" value="F:protein dimerization activity"/>
    <property type="evidence" value="ECO:0007669"/>
    <property type="project" value="InterPro"/>
</dbReference>
<dbReference type="SUPFAM" id="SSF53098">
    <property type="entry name" value="Ribonuclease H-like"/>
    <property type="match status" value="1"/>
</dbReference>
<dbReference type="AlphaFoldDB" id="A0A9P7K2K3"/>
<sequence>KAEQEKQAIVTDRVEAEKEFDWHIGQGLEKGEKLLCYWVLNEKEFLLIFSVAMDVLPVQASAVPCKRVFSSSEETITLRQSRLSLGLMEMLQVLKYSFKQDQLDFTADWIVKEEDYTIDGAITEAAVQELLLAGKIEELSDLLKSTSETVKH</sequence>
<protein>
    <recommendedName>
        <fullName evidence="1">HAT C-terminal dimerisation domain-containing protein</fullName>
    </recommendedName>
</protein>